<evidence type="ECO:0000259" key="4">
    <source>
        <dbReference type="PROSITE" id="PS50855"/>
    </source>
</evidence>
<keyword evidence="1" id="KW-0679">Respiratory chain</keyword>
<dbReference type="PRINTS" id="PR01165">
    <property type="entry name" value="CYCOXIDASEI"/>
</dbReference>
<keyword evidence="3" id="KW-1133">Transmembrane helix</keyword>
<feature type="domain" description="Cytochrome oxidase subunit I profile" evidence="4">
    <location>
        <begin position="1"/>
        <end position="512"/>
    </location>
</feature>
<feature type="compositionally biased region" description="Polar residues" evidence="2">
    <location>
        <begin position="565"/>
        <end position="576"/>
    </location>
</feature>
<feature type="transmembrane region" description="Helical" evidence="3">
    <location>
        <begin position="373"/>
        <end position="394"/>
    </location>
</feature>
<keyword evidence="3" id="KW-0812">Transmembrane</keyword>
<evidence type="ECO:0000313" key="5">
    <source>
        <dbReference type="EMBL" id="ANE49701.1"/>
    </source>
</evidence>
<dbReference type="Proteomes" id="UP000077177">
    <property type="component" value="Chromosome"/>
</dbReference>
<evidence type="ECO:0000313" key="6">
    <source>
        <dbReference type="Proteomes" id="UP000077177"/>
    </source>
</evidence>
<accession>A0A172TRK7</accession>
<dbReference type="EMBL" id="CP011390">
    <property type="protein sequence ID" value="ANE49701.1"/>
    <property type="molecule type" value="Genomic_DNA"/>
</dbReference>
<feature type="region of interest" description="Disordered" evidence="2">
    <location>
        <begin position="544"/>
        <end position="576"/>
    </location>
</feature>
<dbReference type="PANTHER" id="PTHR10422:SF40">
    <property type="entry name" value="CYTOCHROME C OXIDASE SUBUNIT I"/>
    <property type="match status" value="1"/>
</dbReference>
<organism evidence="5 6">
    <name type="scientific">Flavisolibacter tropicus</name>
    <dbReference type="NCBI Taxonomy" id="1492898"/>
    <lineage>
        <taxon>Bacteria</taxon>
        <taxon>Pseudomonadati</taxon>
        <taxon>Bacteroidota</taxon>
        <taxon>Chitinophagia</taxon>
        <taxon>Chitinophagales</taxon>
        <taxon>Chitinophagaceae</taxon>
        <taxon>Flavisolibacter</taxon>
    </lineage>
</organism>
<feature type="transmembrane region" description="Helical" evidence="3">
    <location>
        <begin position="90"/>
        <end position="109"/>
    </location>
</feature>
<keyword evidence="1" id="KW-0249">Electron transport</keyword>
<feature type="transmembrane region" description="Helical" evidence="3">
    <location>
        <begin position="213"/>
        <end position="236"/>
    </location>
</feature>
<gene>
    <name evidence="5" type="ORF">SY85_03510</name>
</gene>
<evidence type="ECO:0000256" key="1">
    <source>
        <dbReference type="ARBA" id="ARBA00022660"/>
    </source>
</evidence>
<reference evidence="5 6" key="2">
    <citation type="journal article" date="2016" name="Int. J. Syst. Evol. Microbiol.">
        <title>Flavisolibacter tropicus sp. nov., isolated from tropical soil.</title>
        <authorList>
            <person name="Lee J.J."/>
            <person name="Kang M.S."/>
            <person name="Kim G.S."/>
            <person name="Lee C.S."/>
            <person name="Lim S."/>
            <person name="Lee J."/>
            <person name="Roh S.H."/>
            <person name="Kang H."/>
            <person name="Ha J.M."/>
            <person name="Bae S."/>
            <person name="Jung H.Y."/>
            <person name="Kim M.K."/>
        </authorList>
    </citation>
    <scope>NUCLEOTIDE SEQUENCE [LARGE SCALE GENOMIC DNA]</scope>
    <source>
        <strain evidence="5 6">LCS9</strain>
    </source>
</reference>
<feature type="transmembrane region" description="Helical" evidence="3">
    <location>
        <begin position="406"/>
        <end position="427"/>
    </location>
</feature>
<feature type="transmembrane region" description="Helical" evidence="3">
    <location>
        <begin position="286"/>
        <end position="305"/>
    </location>
</feature>
<feature type="transmembrane region" description="Helical" evidence="3">
    <location>
        <begin position="129"/>
        <end position="146"/>
    </location>
</feature>
<dbReference type="InterPro" id="IPR036927">
    <property type="entry name" value="Cyt_c_oxase-like_su1_sf"/>
</dbReference>
<dbReference type="PROSITE" id="PS50855">
    <property type="entry name" value="COX1"/>
    <property type="match status" value="1"/>
</dbReference>
<name>A0A172TRK7_9BACT</name>
<dbReference type="InterPro" id="IPR023616">
    <property type="entry name" value="Cyt_c_oxase-like_su1_dom"/>
</dbReference>
<dbReference type="GO" id="GO:0016020">
    <property type="term" value="C:membrane"/>
    <property type="evidence" value="ECO:0007669"/>
    <property type="project" value="InterPro"/>
</dbReference>
<dbReference type="KEGG" id="fla:SY85_03510"/>
<dbReference type="PANTHER" id="PTHR10422">
    <property type="entry name" value="CYTOCHROME C OXIDASE SUBUNIT 1"/>
    <property type="match status" value="1"/>
</dbReference>
<dbReference type="GO" id="GO:0009060">
    <property type="term" value="P:aerobic respiration"/>
    <property type="evidence" value="ECO:0007669"/>
    <property type="project" value="InterPro"/>
</dbReference>
<evidence type="ECO:0000256" key="3">
    <source>
        <dbReference type="SAM" id="Phobius"/>
    </source>
</evidence>
<dbReference type="AlphaFoldDB" id="A0A172TRK7"/>
<proteinExistence type="predicted"/>
<dbReference type="OrthoDB" id="9764568at2"/>
<dbReference type="InterPro" id="IPR000883">
    <property type="entry name" value="Cyt_C_Oxase_1"/>
</dbReference>
<keyword evidence="1" id="KW-0813">Transport</keyword>
<dbReference type="Pfam" id="PF00115">
    <property type="entry name" value="COX1"/>
    <property type="match status" value="1"/>
</dbReference>
<feature type="transmembrane region" description="Helical" evidence="3">
    <location>
        <begin position="50"/>
        <end position="78"/>
    </location>
</feature>
<reference evidence="6" key="1">
    <citation type="submission" date="2015-01" db="EMBL/GenBank/DDBJ databases">
        <title>Flavisolibacter sp./LCS9/ whole genome sequencing.</title>
        <authorList>
            <person name="Kim M.K."/>
            <person name="Srinivasan S."/>
            <person name="Lee J.-J."/>
        </authorList>
    </citation>
    <scope>NUCLEOTIDE SEQUENCE [LARGE SCALE GENOMIC DNA]</scope>
    <source>
        <strain evidence="6">LCS9</strain>
    </source>
</reference>
<feature type="transmembrane region" description="Helical" evidence="3">
    <location>
        <begin position="460"/>
        <end position="485"/>
    </location>
</feature>
<sequence length="576" mass="64230">MQISKSLKRLIYWELGIPVTLLSIGIYHGLMQTIYRSGVIHESNFAKLDYYQGLTLHGVINAVVLTTFFAVAFGHATMAFYTKKEPNKKAAWISFWLMTIGTVMAAWAMLAGKASVLYTFYPPLKGHPLFYLGAALLIVGSWIPLFDWARMYVQWKRENKETKTPLAVLGTLINFIIWFVCTLAVAYEVLVLLLPWALGWKPDVNVVLARTLFWFFGHALVYFWLLPAYIMFYTILPKLAGGKLFSDLAGRVALFLFLLFSVPVGVHHQFSDPSITKGIKAFQGFLTYGVAIPSFVTAFTIAATLEYAGRKRGAKGLLGFFGKLPYLDPNRYLFAYLISGLFLFIFGGLTGLVNASYQLNNVVHNTAWMPGHFHMTVAGPVFLAIIGMSIYLYSKTAGKRIFLPKVNVIIPYLWVIGILIFSFGLSWGGLLGEPRRTNLGLTYLNPKHELFTPEWVPTTMLALFGGIIMTVAAVLFFVVFFGTIFSKRKEEPVLELPVSEALHDEKRIPLLDTFKPWLVTMAVILVIAYTPALIDATTNPGKGAPRFLPESPTPVENAAPAAKVSTENKTITLADK</sequence>
<dbReference type="PATRIC" id="fig|1492898.3.peg.766"/>
<feature type="transmembrane region" description="Helical" evidence="3">
    <location>
        <begin position="248"/>
        <end position="266"/>
    </location>
</feature>
<feature type="transmembrane region" description="Helical" evidence="3">
    <location>
        <begin position="166"/>
        <end position="193"/>
    </location>
</feature>
<dbReference type="GO" id="GO:0020037">
    <property type="term" value="F:heme binding"/>
    <property type="evidence" value="ECO:0007669"/>
    <property type="project" value="InterPro"/>
</dbReference>
<feature type="transmembrane region" description="Helical" evidence="3">
    <location>
        <begin position="516"/>
        <end position="534"/>
    </location>
</feature>
<feature type="transmembrane region" description="Helical" evidence="3">
    <location>
        <begin position="333"/>
        <end position="353"/>
    </location>
</feature>
<dbReference type="SUPFAM" id="SSF81442">
    <property type="entry name" value="Cytochrome c oxidase subunit I-like"/>
    <property type="match status" value="1"/>
</dbReference>
<keyword evidence="3" id="KW-0472">Membrane</keyword>
<dbReference type="Gene3D" id="1.20.210.10">
    <property type="entry name" value="Cytochrome c oxidase-like, subunit I domain"/>
    <property type="match status" value="1"/>
</dbReference>
<feature type="transmembrane region" description="Helical" evidence="3">
    <location>
        <begin position="12"/>
        <end position="30"/>
    </location>
</feature>
<dbReference type="STRING" id="1492898.SY85_03510"/>
<keyword evidence="6" id="KW-1185">Reference proteome</keyword>
<evidence type="ECO:0000256" key="2">
    <source>
        <dbReference type="SAM" id="MobiDB-lite"/>
    </source>
</evidence>
<dbReference type="RefSeq" id="WP_066401835.1">
    <property type="nucleotide sequence ID" value="NZ_CP011390.1"/>
</dbReference>
<dbReference type="GO" id="GO:0004129">
    <property type="term" value="F:cytochrome-c oxidase activity"/>
    <property type="evidence" value="ECO:0007669"/>
    <property type="project" value="InterPro"/>
</dbReference>
<protein>
    <recommendedName>
        <fullName evidence="4">Cytochrome oxidase subunit I profile domain-containing protein</fullName>
    </recommendedName>
</protein>